<feature type="domain" description="Myb/SANT-like" evidence="1">
    <location>
        <begin position="142"/>
        <end position="218"/>
    </location>
</feature>
<comment type="caution">
    <text evidence="2">The sequence shown here is derived from an EMBL/GenBank/DDBJ whole genome shotgun (WGS) entry which is preliminary data.</text>
</comment>
<dbReference type="Pfam" id="PF12776">
    <property type="entry name" value="Myb_DNA-bind_3"/>
    <property type="match status" value="1"/>
</dbReference>
<dbReference type="AlphaFoldDB" id="A0A834H9K8"/>
<sequence>MNGGGTGAVPKLTAVSFSVEACRKALAEMIILDELPFRFIEGQGFKRFIYVVQPKWKNPPGRDTWCCAHILNLVVREGLKDVDVSIARVRNIVRSTPIIKVSAYNSTFTKQKTFGFISCVLGKLCHWQEQHPTEVARREEATNSKKTRQFNDIQWHEILWELGVMTGRIGYTIPKIREKFTRTKKEYKIFKHVKDQTGFGWDDASQTVTATDDVWQTYLQATKFEKRDEACQKFEFSQQMKGGYYQLKAQNQSAQTNLEMRECHAFLKSIKHIVGEDKYLNAYSHLVDQPRETNKGFMLERALMFQKAFERLEDEDNISLIVGVREEEIGVESVDNELEGEVHGGLSDIMNFEKQHERGQGKGRGKHVTHGTPSSDDWNVVEMYVEILKVFYILTKKFSGSLYVTCNTFFKEIMTIKTAIARLDKFD</sequence>
<dbReference type="EMBL" id="WJXA01000002">
    <property type="protein sequence ID" value="KAF7149764.1"/>
    <property type="molecule type" value="Genomic_DNA"/>
</dbReference>
<protein>
    <recommendedName>
        <fullName evidence="1">Myb/SANT-like domain-containing protein</fullName>
    </recommendedName>
</protein>
<dbReference type="InterPro" id="IPR012337">
    <property type="entry name" value="RNaseH-like_sf"/>
</dbReference>
<reference evidence="2" key="1">
    <citation type="submission" date="2019-11" db="EMBL/GenBank/DDBJ databases">
        <authorList>
            <person name="Liu Y."/>
            <person name="Hou J."/>
            <person name="Li T.-Q."/>
            <person name="Guan C.-H."/>
            <person name="Wu X."/>
            <person name="Wu H.-Z."/>
            <person name="Ling F."/>
            <person name="Zhang R."/>
            <person name="Shi X.-G."/>
            <person name="Ren J.-P."/>
            <person name="Chen E.-F."/>
            <person name="Sun J.-M."/>
        </authorList>
    </citation>
    <scope>NUCLEOTIDE SEQUENCE</scope>
    <source>
        <strain evidence="2">Adult_tree_wgs_1</strain>
        <tissue evidence="2">Leaves</tissue>
    </source>
</reference>
<dbReference type="SUPFAM" id="SSF53098">
    <property type="entry name" value="Ribonuclease H-like"/>
    <property type="match status" value="1"/>
</dbReference>
<proteinExistence type="predicted"/>
<organism evidence="2 3">
    <name type="scientific">Rhododendron simsii</name>
    <name type="common">Sims's rhododendron</name>
    <dbReference type="NCBI Taxonomy" id="118357"/>
    <lineage>
        <taxon>Eukaryota</taxon>
        <taxon>Viridiplantae</taxon>
        <taxon>Streptophyta</taxon>
        <taxon>Embryophyta</taxon>
        <taxon>Tracheophyta</taxon>
        <taxon>Spermatophyta</taxon>
        <taxon>Magnoliopsida</taxon>
        <taxon>eudicotyledons</taxon>
        <taxon>Gunneridae</taxon>
        <taxon>Pentapetalae</taxon>
        <taxon>asterids</taxon>
        <taxon>Ericales</taxon>
        <taxon>Ericaceae</taxon>
        <taxon>Ericoideae</taxon>
        <taxon>Rhodoreae</taxon>
        <taxon>Rhododendron</taxon>
    </lineage>
</organism>
<dbReference type="InterPro" id="IPR024752">
    <property type="entry name" value="Myb/SANT-like_dom"/>
</dbReference>
<gene>
    <name evidence="2" type="ORF">RHSIM_Rhsim02G0173900</name>
</gene>
<dbReference type="Proteomes" id="UP000626092">
    <property type="component" value="Unassembled WGS sequence"/>
</dbReference>
<keyword evidence="3" id="KW-1185">Reference proteome</keyword>
<evidence type="ECO:0000259" key="1">
    <source>
        <dbReference type="Pfam" id="PF12776"/>
    </source>
</evidence>
<evidence type="ECO:0000313" key="3">
    <source>
        <dbReference type="Proteomes" id="UP000626092"/>
    </source>
</evidence>
<name>A0A834H9K8_RHOSS</name>
<accession>A0A834H9K8</accession>
<dbReference type="OrthoDB" id="686198at2759"/>
<evidence type="ECO:0000313" key="2">
    <source>
        <dbReference type="EMBL" id="KAF7149764.1"/>
    </source>
</evidence>
<dbReference type="PANTHER" id="PTHR46481">
    <property type="entry name" value="ZINC FINGER BED DOMAIN-CONTAINING PROTEIN 4"/>
    <property type="match status" value="1"/>
</dbReference>
<dbReference type="InterPro" id="IPR052035">
    <property type="entry name" value="ZnF_BED_domain_contain"/>
</dbReference>
<dbReference type="PANTHER" id="PTHR46481:SF8">
    <property type="entry name" value="ZINC FINGER BED DOMAIN-CONTAINING PROTEIN RICESLEEPER 1-LIKE"/>
    <property type="match status" value="1"/>
</dbReference>